<reference evidence="2 3" key="1">
    <citation type="journal article" date="2023" name="Plants (Basel)">
        <title>Bridging the Gap: Combining Genomics and Transcriptomics Approaches to Understand Stylosanthes scabra, an Orphan Legume from the Brazilian Caatinga.</title>
        <authorList>
            <person name="Ferreira-Neto J.R.C."/>
            <person name="da Silva M.D."/>
            <person name="Binneck E."/>
            <person name="de Melo N.F."/>
            <person name="da Silva R.H."/>
            <person name="de Melo A.L.T.M."/>
            <person name="Pandolfi V."/>
            <person name="Bustamante F.O."/>
            <person name="Brasileiro-Vidal A.C."/>
            <person name="Benko-Iseppon A.M."/>
        </authorList>
    </citation>
    <scope>NUCLEOTIDE SEQUENCE [LARGE SCALE GENOMIC DNA]</scope>
    <source>
        <tissue evidence="2">Leaves</tissue>
    </source>
</reference>
<keyword evidence="3" id="KW-1185">Reference proteome</keyword>
<feature type="region of interest" description="Disordered" evidence="1">
    <location>
        <begin position="42"/>
        <end position="77"/>
    </location>
</feature>
<comment type="caution">
    <text evidence="2">The sequence shown here is derived from an EMBL/GenBank/DDBJ whole genome shotgun (WGS) entry which is preliminary data.</text>
</comment>
<sequence>MDCRLGCILCGPEHKVVAAAETFEANRVSADELHMEPEDIVPVNEEVTSEETPSDVVPVNEEVESEETPSDDTRDII</sequence>
<evidence type="ECO:0000256" key="1">
    <source>
        <dbReference type="SAM" id="MobiDB-lite"/>
    </source>
</evidence>
<name>A0ABU6RC31_9FABA</name>
<proteinExistence type="predicted"/>
<organism evidence="2 3">
    <name type="scientific">Stylosanthes scabra</name>
    <dbReference type="NCBI Taxonomy" id="79078"/>
    <lineage>
        <taxon>Eukaryota</taxon>
        <taxon>Viridiplantae</taxon>
        <taxon>Streptophyta</taxon>
        <taxon>Embryophyta</taxon>
        <taxon>Tracheophyta</taxon>
        <taxon>Spermatophyta</taxon>
        <taxon>Magnoliopsida</taxon>
        <taxon>eudicotyledons</taxon>
        <taxon>Gunneridae</taxon>
        <taxon>Pentapetalae</taxon>
        <taxon>rosids</taxon>
        <taxon>fabids</taxon>
        <taxon>Fabales</taxon>
        <taxon>Fabaceae</taxon>
        <taxon>Papilionoideae</taxon>
        <taxon>50 kb inversion clade</taxon>
        <taxon>dalbergioids sensu lato</taxon>
        <taxon>Dalbergieae</taxon>
        <taxon>Pterocarpus clade</taxon>
        <taxon>Stylosanthes</taxon>
    </lineage>
</organism>
<gene>
    <name evidence="2" type="ORF">PIB30_031568</name>
</gene>
<evidence type="ECO:0000313" key="2">
    <source>
        <dbReference type="EMBL" id="MED6121587.1"/>
    </source>
</evidence>
<feature type="compositionally biased region" description="Acidic residues" evidence="1">
    <location>
        <begin position="61"/>
        <end position="70"/>
    </location>
</feature>
<dbReference type="Proteomes" id="UP001341840">
    <property type="component" value="Unassembled WGS sequence"/>
</dbReference>
<protein>
    <submittedName>
        <fullName evidence="2">Uncharacterized protein</fullName>
    </submittedName>
</protein>
<dbReference type="EMBL" id="JASCZI010030344">
    <property type="protein sequence ID" value="MED6121587.1"/>
    <property type="molecule type" value="Genomic_DNA"/>
</dbReference>
<accession>A0ABU6RC31</accession>
<evidence type="ECO:0000313" key="3">
    <source>
        <dbReference type="Proteomes" id="UP001341840"/>
    </source>
</evidence>